<protein>
    <recommendedName>
        <fullName evidence="1">Reverse transcriptase domain-containing protein</fullName>
    </recommendedName>
</protein>
<comment type="caution">
    <text evidence="2">The sequence shown here is derived from an EMBL/GenBank/DDBJ whole genome shotgun (WGS) entry which is preliminary data.</text>
</comment>
<sequence length="523" mass="59771">MSFGLDAKKAADICQTEMYGDWYRDPWGWPELSWVMKSPQEFPWSEIVHRDGNITLRREPRFEPTVVPKSRLGVRPAVVMSLDVRIAYAAAIAQVTSKLHANLPEWVYGWRLRNEKRLASNGDEWKNYSSFFHDPALMEGYALQTDITSFFASIDVNKAVDVVYSEAGDSAGARLIEKIVRSHHELASRNGLPQRSWPSAILANRYMAPLDNLISQRLSSGQLTGAVRWMDDIYVTGEEATLYKFFLDFQSRVRELGLEANASKSRLGRLKEIRQDVLLEGLQEVPIPVKKRIQILENGSDVVEAAVEEMDIEWLRKLEGAALERPFSQSSATIKVILKTLRKHKEYGNFDRWLEFAEKLSHVADALGRYFRDAVKEDSRRMDAYCDWYSGYRATEWAAIHWSSAQFALAIPSSNRLPVYREVMAEWLEKGSDLHQISVAAQRLAQIDPTATKDIIRRRLDDEARPIFQRVYSLALMNARDERLLISRTIKQDASNVVTREWLEANNYAAPKVSADYDSVASG</sequence>
<dbReference type="InterPro" id="IPR043502">
    <property type="entry name" value="DNA/RNA_pol_sf"/>
</dbReference>
<dbReference type="Pfam" id="PF00078">
    <property type="entry name" value="RVT_1"/>
    <property type="match status" value="1"/>
</dbReference>
<organism evidence="2 3">
    <name type="scientific">Streptomyces coeruleofuscus</name>
    <dbReference type="NCBI Taxonomy" id="66879"/>
    <lineage>
        <taxon>Bacteria</taxon>
        <taxon>Bacillati</taxon>
        <taxon>Actinomycetota</taxon>
        <taxon>Actinomycetes</taxon>
        <taxon>Kitasatosporales</taxon>
        <taxon>Streptomycetaceae</taxon>
        <taxon>Streptomyces</taxon>
    </lineage>
</organism>
<evidence type="ECO:0000313" key="3">
    <source>
        <dbReference type="Proteomes" id="UP001499986"/>
    </source>
</evidence>
<gene>
    <name evidence="2" type="ORF">GCM10010255_28870</name>
</gene>
<keyword evidence="3" id="KW-1185">Reference proteome</keyword>
<dbReference type="Proteomes" id="UP001499986">
    <property type="component" value="Unassembled WGS sequence"/>
</dbReference>
<dbReference type="EMBL" id="BAAASE010000003">
    <property type="protein sequence ID" value="GAA2395849.1"/>
    <property type="molecule type" value="Genomic_DNA"/>
</dbReference>
<name>A0ABP5V9P1_9ACTN</name>
<dbReference type="PROSITE" id="PS50878">
    <property type="entry name" value="RT_POL"/>
    <property type="match status" value="1"/>
</dbReference>
<proteinExistence type="predicted"/>
<evidence type="ECO:0000313" key="2">
    <source>
        <dbReference type="EMBL" id="GAA2395849.1"/>
    </source>
</evidence>
<accession>A0ABP5V9P1</accession>
<feature type="domain" description="Reverse transcriptase" evidence="1">
    <location>
        <begin position="48"/>
        <end position="284"/>
    </location>
</feature>
<evidence type="ECO:0000259" key="1">
    <source>
        <dbReference type="PROSITE" id="PS50878"/>
    </source>
</evidence>
<dbReference type="SUPFAM" id="SSF56672">
    <property type="entry name" value="DNA/RNA polymerases"/>
    <property type="match status" value="1"/>
</dbReference>
<reference evidence="3" key="1">
    <citation type="journal article" date="2019" name="Int. J. Syst. Evol. Microbiol.">
        <title>The Global Catalogue of Microorganisms (GCM) 10K type strain sequencing project: providing services to taxonomists for standard genome sequencing and annotation.</title>
        <authorList>
            <consortium name="The Broad Institute Genomics Platform"/>
            <consortium name="The Broad Institute Genome Sequencing Center for Infectious Disease"/>
            <person name="Wu L."/>
            <person name="Ma J."/>
        </authorList>
    </citation>
    <scope>NUCLEOTIDE SEQUENCE [LARGE SCALE GENOMIC DNA]</scope>
    <source>
        <strain evidence="3">JCM 4358</strain>
    </source>
</reference>
<dbReference type="InterPro" id="IPR000477">
    <property type="entry name" value="RT_dom"/>
</dbReference>